<evidence type="ECO:0000259" key="3">
    <source>
        <dbReference type="PROSITE" id="PS50404"/>
    </source>
</evidence>
<dbReference type="FunFam" id="3.40.30.10:FF:000034">
    <property type="entry name" value="glutathione S-transferase 1"/>
    <property type="match status" value="1"/>
</dbReference>
<protein>
    <recommendedName>
        <fullName evidence="7">Glutathione S-transferase 1-like</fullName>
    </recommendedName>
</protein>
<dbReference type="SFLD" id="SFLDG00358">
    <property type="entry name" value="Main_(cytGST)"/>
    <property type="match status" value="1"/>
</dbReference>
<accession>A0A8K0D8X4</accession>
<dbReference type="SFLD" id="SFLDG01153">
    <property type="entry name" value="Main.4:_Theta-like"/>
    <property type="match status" value="1"/>
</dbReference>
<dbReference type="FunFam" id="1.20.1050.10:FF:000007">
    <property type="entry name" value="Glutathione S-transferase 1-1"/>
    <property type="match status" value="1"/>
</dbReference>
<evidence type="ECO:0000256" key="2">
    <source>
        <dbReference type="RuleBase" id="RU003494"/>
    </source>
</evidence>
<dbReference type="Proteomes" id="UP000801492">
    <property type="component" value="Unassembled WGS sequence"/>
</dbReference>
<dbReference type="GO" id="GO:0004364">
    <property type="term" value="F:glutathione transferase activity"/>
    <property type="evidence" value="ECO:0007669"/>
    <property type="project" value="TreeGrafter"/>
</dbReference>
<dbReference type="PROSITE" id="PS50404">
    <property type="entry name" value="GST_NTER"/>
    <property type="match status" value="1"/>
</dbReference>
<dbReference type="SFLD" id="SFLDS00019">
    <property type="entry name" value="Glutathione_Transferase_(cytos"/>
    <property type="match status" value="1"/>
</dbReference>
<dbReference type="InterPro" id="IPR036282">
    <property type="entry name" value="Glutathione-S-Trfase_C_sf"/>
</dbReference>
<dbReference type="GO" id="GO:0006749">
    <property type="term" value="P:glutathione metabolic process"/>
    <property type="evidence" value="ECO:0007669"/>
    <property type="project" value="TreeGrafter"/>
</dbReference>
<evidence type="ECO:0008006" key="7">
    <source>
        <dbReference type="Google" id="ProtNLM"/>
    </source>
</evidence>
<dbReference type="SUPFAM" id="SSF47616">
    <property type="entry name" value="GST C-terminal domain-like"/>
    <property type="match status" value="1"/>
</dbReference>
<dbReference type="InterPro" id="IPR004046">
    <property type="entry name" value="GST_C"/>
</dbReference>
<dbReference type="PANTHER" id="PTHR43969">
    <property type="entry name" value="GLUTATHIONE S TRANSFERASE D10, ISOFORM A-RELATED"/>
    <property type="match status" value="1"/>
</dbReference>
<dbReference type="SUPFAM" id="SSF52833">
    <property type="entry name" value="Thioredoxin-like"/>
    <property type="match status" value="1"/>
</dbReference>
<name>A0A8K0D8X4_IGNLU</name>
<sequence length="218" mass="24655">MAPKLYTTALSPAGHSVLLTAEAINLKMEVIMIDPSKGEHLSPEFLKINPEHTFPTLDDNGFIIRESHVINTYLVQKYSKDDYLYPQNLQKRTLIDQCLYLDCGVIQPKMMAILEPIIKHSVKIIPKDKSDNLIQILSTLETTLQGKKYLTGNNVTIADLNIIATISACSVLVPVAANRFPNITEWITRMQSLPYYEQANGINFDIFVNFVKNKLMRS</sequence>
<comment type="subunit">
    <text evidence="1">Homodimer.</text>
</comment>
<dbReference type="Pfam" id="PF00043">
    <property type="entry name" value="GST_C"/>
    <property type="match status" value="1"/>
</dbReference>
<comment type="similarity">
    <text evidence="2">Belongs to the GST superfamily.</text>
</comment>
<evidence type="ECO:0000313" key="5">
    <source>
        <dbReference type="EMBL" id="KAF2901359.1"/>
    </source>
</evidence>
<reference evidence="5" key="1">
    <citation type="submission" date="2019-08" db="EMBL/GenBank/DDBJ databases">
        <title>The genome of the North American firefly Photinus pyralis.</title>
        <authorList>
            <consortium name="Photinus pyralis genome working group"/>
            <person name="Fallon T.R."/>
            <person name="Sander Lower S.E."/>
            <person name="Weng J.-K."/>
        </authorList>
    </citation>
    <scope>NUCLEOTIDE SEQUENCE</scope>
    <source>
        <strain evidence="5">TRF0915ILg1</strain>
        <tissue evidence="5">Whole body</tissue>
    </source>
</reference>
<feature type="domain" description="GST C-terminal" evidence="4">
    <location>
        <begin position="88"/>
        <end position="215"/>
    </location>
</feature>
<dbReference type="InterPro" id="IPR040079">
    <property type="entry name" value="Glutathione_S-Trfase"/>
</dbReference>
<proteinExistence type="inferred from homology"/>
<comment type="caution">
    <text evidence="5">The sequence shown here is derived from an EMBL/GenBank/DDBJ whole genome shotgun (WGS) entry which is preliminary data.</text>
</comment>
<dbReference type="Gene3D" id="1.20.1050.10">
    <property type="match status" value="1"/>
</dbReference>
<dbReference type="PANTHER" id="PTHR43969:SF3">
    <property type="entry name" value="GLUTATHIONE S TRANSFERASE E11, ISOFORM A-RELATED"/>
    <property type="match status" value="1"/>
</dbReference>
<evidence type="ECO:0000313" key="6">
    <source>
        <dbReference type="Proteomes" id="UP000801492"/>
    </source>
</evidence>
<feature type="domain" description="GST N-terminal" evidence="3">
    <location>
        <begin position="1"/>
        <end position="82"/>
    </location>
</feature>
<dbReference type="InterPro" id="IPR010987">
    <property type="entry name" value="Glutathione-S-Trfase_C-like"/>
</dbReference>
<evidence type="ECO:0000259" key="4">
    <source>
        <dbReference type="PROSITE" id="PS50405"/>
    </source>
</evidence>
<organism evidence="5 6">
    <name type="scientific">Ignelater luminosus</name>
    <name type="common">Cucubano</name>
    <name type="synonym">Pyrophorus luminosus</name>
    <dbReference type="NCBI Taxonomy" id="2038154"/>
    <lineage>
        <taxon>Eukaryota</taxon>
        <taxon>Metazoa</taxon>
        <taxon>Ecdysozoa</taxon>
        <taxon>Arthropoda</taxon>
        <taxon>Hexapoda</taxon>
        <taxon>Insecta</taxon>
        <taxon>Pterygota</taxon>
        <taxon>Neoptera</taxon>
        <taxon>Endopterygota</taxon>
        <taxon>Coleoptera</taxon>
        <taxon>Polyphaga</taxon>
        <taxon>Elateriformia</taxon>
        <taxon>Elateroidea</taxon>
        <taxon>Elateridae</taxon>
        <taxon>Agrypninae</taxon>
        <taxon>Pyrophorini</taxon>
        <taxon>Ignelater</taxon>
    </lineage>
</organism>
<dbReference type="OrthoDB" id="2309723at2759"/>
<dbReference type="CDD" id="cd03177">
    <property type="entry name" value="GST_C_Delta_Epsilon"/>
    <property type="match status" value="1"/>
</dbReference>
<keyword evidence="6" id="KW-1185">Reference proteome</keyword>
<evidence type="ECO:0000256" key="1">
    <source>
        <dbReference type="ARBA" id="ARBA00011738"/>
    </source>
</evidence>
<dbReference type="Pfam" id="PF02798">
    <property type="entry name" value="GST_N"/>
    <property type="match status" value="1"/>
</dbReference>
<gene>
    <name evidence="5" type="ORF">ILUMI_04817</name>
</gene>
<dbReference type="InterPro" id="IPR036249">
    <property type="entry name" value="Thioredoxin-like_sf"/>
</dbReference>
<dbReference type="AlphaFoldDB" id="A0A8K0D8X4"/>
<dbReference type="InterPro" id="IPR004045">
    <property type="entry name" value="Glutathione_S-Trfase_N"/>
</dbReference>
<dbReference type="EMBL" id="VTPC01001678">
    <property type="protein sequence ID" value="KAF2901359.1"/>
    <property type="molecule type" value="Genomic_DNA"/>
</dbReference>
<dbReference type="PROSITE" id="PS50405">
    <property type="entry name" value="GST_CTER"/>
    <property type="match status" value="1"/>
</dbReference>
<dbReference type="Gene3D" id="3.40.30.10">
    <property type="entry name" value="Glutaredoxin"/>
    <property type="match status" value="1"/>
</dbReference>
<dbReference type="CDD" id="cd03045">
    <property type="entry name" value="GST_N_Delta_Epsilon"/>
    <property type="match status" value="1"/>
</dbReference>